<organism evidence="1 2">
    <name type="scientific">Paenibacillus chungangensis</name>
    <dbReference type="NCBI Taxonomy" id="696535"/>
    <lineage>
        <taxon>Bacteria</taxon>
        <taxon>Bacillati</taxon>
        <taxon>Bacillota</taxon>
        <taxon>Bacilli</taxon>
        <taxon>Bacillales</taxon>
        <taxon>Paenibacillaceae</taxon>
        <taxon>Paenibacillus</taxon>
    </lineage>
</organism>
<sequence>MGAAVLACDAKRACAVLQAMQHRLERATALPAPSALLLLPLLRFLTE</sequence>
<name>A0ABW3HSD4_9BACL</name>
<keyword evidence="2" id="KW-1185">Reference proteome</keyword>
<proteinExistence type="predicted"/>
<dbReference type="Proteomes" id="UP001596989">
    <property type="component" value="Unassembled WGS sequence"/>
</dbReference>
<accession>A0ABW3HSD4</accession>
<dbReference type="EMBL" id="JBHTJZ010000021">
    <property type="protein sequence ID" value="MFD0960462.1"/>
    <property type="molecule type" value="Genomic_DNA"/>
</dbReference>
<evidence type="ECO:0000313" key="1">
    <source>
        <dbReference type="EMBL" id="MFD0960462.1"/>
    </source>
</evidence>
<gene>
    <name evidence="1" type="ORF">ACFQ2I_13800</name>
</gene>
<dbReference type="RefSeq" id="WP_377564965.1">
    <property type="nucleotide sequence ID" value="NZ_JBHTJZ010000021.1"/>
</dbReference>
<comment type="caution">
    <text evidence="1">The sequence shown here is derived from an EMBL/GenBank/DDBJ whole genome shotgun (WGS) entry which is preliminary data.</text>
</comment>
<reference evidence="2" key="1">
    <citation type="journal article" date="2019" name="Int. J. Syst. Evol. Microbiol.">
        <title>The Global Catalogue of Microorganisms (GCM) 10K type strain sequencing project: providing services to taxonomists for standard genome sequencing and annotation.</title>
        <authorList>
            <consortium name="The Broad Institute Genomics Platform"/>
            <consortium name="The Broad Institute Genome Sequencing Center for Infectious Disease"/>
            <person name="Wu L."/>
            <person name="Ma J."/>
        </authorList>
    </citation>
    <scope>NUCLEOTIDE SEQUENCE [LARGE SCALE GENOMIC DNA]</scope>
    <source>
        <strain evidence="2">CCUG 59129</strain>
    </source>
</reference>
<evidence type="ECO:0000313" key="2">
    <source>
        <dbReference type="Proteomes" id="UP001596989"/>
    </source>
</evidence>
<protein>
    <submittedName>
        <fullName evidence="1">Uncharacterized protein</fullName>
    </submittedName>
</protein>